<dbReference type="PROSITE" id="PS51686">
    <property type="entry name" value="SAM_MT_RSMB_NOP"/>
    <property type="match status" value="1"/>
</dbReference>
<dbReference type="InterPro" id="IPR023267">
    <property type="entry name" value="RCMT"/>
</dbReference>
<dbReference type="Pfam" id="PF01029">
    <property type="entry name" value="NusB"/>
    <property type="match status" value="1"/>
</dbReference>
<dbReference type="EMBL" id="CP003257">
    <property type="protein sequence ID" value="AEX85190.1"/>
    <property type="molecule type" value="Genomic_DNA"/>
</dbReference>
<protein>
    <submittedName>
        <fullName evidence="7">tRNA/rRNA cytosine-C5-methylase</fullName>
    </submittedName>
</protein>
<feature type="binding site" evidence="5">
    <location>
        <begin position="245"/>
        <end position="251"/>
    </location>
    <ligand>
        <name>S-adenosyl-L-methionine</name>
        <dbReference type="ChEBI" id="CHEBI:59789"/>
    </ligand>
</feature>
<feature type="binding site" evidence="5">
    <location>
        <position position="269"/>
    </location>
    <ligand>
        <name>S-adenosyl-L-methionine</name>
        <dbReference type="ChEBI" id="CHEBI:59789"/>
    </ligand>
</feature>
<feature type="domain" description="SAM-dependent MTase RsmB/NOP-type" evidence="6">
    <location>
        <begin position="154"/>
        <end position="426"/>
    </location>
</feature>
<comment type="caution">
    <text evidence="5">Lacks conserved residue(s) required for the propagation of feature annotation.</text>
</comment>
<feature type="binding site" evidence="5">
    <location>
        <position position="311"/>
    </location>
    <ligand>
        <name>S-adenosyl-L-methionine</name>
        <dbReference type="ChEBI" id="CHEBI:59789"/>
    </ligand>
</feature>
<dbReference type="PANTHER" id="PTHR22807:SF53">
    <property type="entry name" value="RIBOSOMAL RNA SMALL SUBUNIT METHYLTRANSFERASE B-RELATED"/>
    <property type="match status" value="1"/>
</dbReference>
<dbReference type="GO" id="GO:0008173">
    <property type="term" value="F:RNA methyltransferase activity"/>
    <property type="evidence" value="ECO:0007669"/>
    <property type="project" value="InterPro"/>
</dbReference>
<dbReference type="eggNOG" id="COG0781">
    <property type="taxonomic scope" value="Bacteria"/>
</dbReference>
<dbReference type="GO" id="GO:0006355">
    <property type="term" value="P:regulation of DNA-templated transcription"/>
    <property type="evidence" value="ECO:0007669"/>
    <property type="project" value="InterPro"/>
</dbReference>
<dbReference type="Pfam" id="PF22458">
    <property type="entry name" value="RsmF-B_ferredox"/>
    <property type="match status" value="1"/>
</dbReference>
<dbReference type="eggNOG" id="COG0144">
    <property type="taxonomic scope" value="Bacteria"/>
</dbReference>
<accession>H2J6K5</accession>
<dbReference type="STRING" id="443254.Marpi_0760"/>
<keyword evidence="4 5" id="KW-0694">RNA-binding</keyword>
<keyword evidence="8" id="KW-1185">Reference proteome</keyword>
<dbReference type="PRINTS" id="PR02008">
    <property type="entry name" value="RCMTFAMILY"/>
</dbReference>
<feature type="active site" description="Nucleophile" evidence="5">
    <location>
        <position position="365"/>
    </location>
</feature>
<dbReference type="Gene3D" id="3.40.50.150">
    <property type="entry name" value="Vaccinia Virus protein VP39"/>
    <property type="match status" value="1"/>
</dbReference>
<comment type="similarity">
    <text evidence="5">Belongs to the class I-like SAM-binding methyltransferase superfamily. RsmB/NOP family.</text>
</comment>
<dbReference type="Proteomes" id="UP000007161">
    <property type="component" value="Chromosome"/>
</dbReference>
<dbReference type="InterPro" id="IPR035926">
    <property type="entry name" value="NusB-like_sf"/>
</dbReference>
<reference evidence="7 8" key="1">
    <citation type="journal article" date="2012" name="J. Bacteriol.">
        <title>Complete Genome Sequence of the Thermophilic, Piezophilic, Heterotrophic Bacterium Marinitoga piezophila KA3.</title>
        <authorList>
            <person name="Lucas S."/>
            <person name="Han J."/>
            <person name="Lapidus A."/>
            <person name="Cheng J.F."/>
            <person name="Goodwin L.A."/>
            <person name="Pitluck S."/>
            <person name="Peters L."/>
            <person name="Mikhailova N."/>
            <person name="Teshima H."/>
            <person name="Detter J.C."/>
            <person name="Han C."/>
            <person name="Tapia R."/>
            <person name="Land M."/>
            <person name="Hauser L."/>
            <person name="Kyrpides N.C."/>
            <person name="Ivanova N."/>
            <person name="Pagani I."/>
            <person name="Vannier P."/>
            <person name="Oger P."/>
            <person name="Bartlett D.H."/>
            <person name="Noll K.M."/>
            <person name="Woyke T."/>
            <person name="Jebbar M."/>
        </authorList>
    </citation>
    <scope>NUCLEOTIDE SEQUENCE [LARGE SCALE GENOMIC DNA]</scope>
    <source>
        <strain evidence="8">DSM 14283 / JCM 11233 / KA3</strain>
    </source>
</reference>
<dbReference type="GO" id="GO:0001510">
    <property type="term" value="P:RNA methylation"/>
    <property type="evidence" value="ECO:0007669"/>
    <property type="project" value="InterPro"/>
</dbReference>
<proteinExistence type="inferred from homology"/>
<reference evidence="8" key="2">
    <citation type="submission" date="2012-01" db="EMBL/GenBank/DDBJ databases">
        <title>Complete sequence of chromosome of Marinitoga piezophila KA3.</title>
        <authorList>
            <person name="Lucas S."/>
            <person name="Han J."/>
            <person name="Lapidus A."/>
            <person name="Cheng J.-F."/>
            <person name="Goodwin L."/>
            <person name="Pitluck S."/>
            <person name="Peters L."/>
            <person name="Mikhailova N."/>
            <person name="Teshima H."/>
            <person name="Detter J.C."/>
            <person name="Han C."/>
            <person name="Tapia R."/>
            <person name="Land M."/>
            <person name="Hauser L."/>
            <person name="Kyrpides N."/>
            <person name="Ivanova N."/>
            <person name="Pagani I."/>
            <person name="Jebbar M."/>
            <person name="Vannier P."/>
            <person name="Oger P."/>
            <person name="Cario A."/>
            <person name="Bartlett D."/>
            <person name="Noll K.M."/>
            <person name="Woyke T."/>
        </authorList>
    </citation>
    <scope>NUCLEOTIDE SEQUENCE [LARGE SCALE GENOMIC DNA]</scope>
    <source>
        <strain evidence="8">DSM 14283 / JCM 11233 / KA3</strain>
    </source>
</reference>
<evidence type="ECO:0000259" key="6">
    <source>
        <dbReference type="PROSITE" id="PS51686"/>
    </source>
</evidence>
<dbReference type="InterPro" id="IPR001678">
    <property type="entry name" value="MeTrfase_RsmB-F_NOP2_dom"/>
</dbReference>
<dbReference type="InterPro" id="IPR049560">
    <property type="entry name" value="MeTrfase_RsmB-F_NOP2_cat"/>
</dbReference>
<dbReference type="SUPFAM" id="SSF53335">
    <property type="entry name" value="S-adenosyl-L-methionine-dependent methyltransferases"/>
    <property type="match status" value="1"/>
</dbReference>
<dbReference type="NCBIfam" id="NF011494">
    <property type="entry name" value="PRK14902.1"/>
    <property type="match status" value="1"/>
</dbReference>
<dbReference type="AlphaFoldDB" id="H2J6K5"/>
<evidence type="ECO:0000313" key="8">
    <source>
        <dbReference type="Proteomes" id="UP000007161"/>
    </source>
</evidence>
<evidence type="ECO:0000256" key="2">
    <source>
        <dbReference type="ARBA" id="ARBA00022679"/>
    </source>
</evidence>
<dbReference type="InterPro" id="IPR029063">
    <property type="entry name" value="SAM-dependent_MTases_sf"/>
</dbReference>
<organism evidence="7 8">
    <name type="scientific">Marinitoga piezophila (strain DSM 14283 / JCM 11233 / KA3)</name>
    <dbReference type="NCBI Taxonomy" id="443254"/>
    <lineage>
        <taxon>Bacteria</taxon>
        <taxon>Thermotogati</taxon>
        <taxon>Thermotogota</taxon>
        <taxon>Thermotogae</taxon>
        <taxon>Petrotogales</taxon>
        <taxon>Petrotogaceae</taxon>
        <taxon>Marinitoga</taxon>
    </lineage>
</organism>
<dbReference type="RefSeq" id="WP_014296262.1">
    <property type="nucleotide sequence ID" value="NC_016751.1"/>
</dbReference>
<evidence type="ECO:0000256" key="4">
    <source>
        <dbReference type="ARBA" id="ARBA00022884"/>
    </source>
</evidence>
<dbReference type="InterPro" id="IPR006027">
    <property type="entry name" value="NusB_RsmB_TIM44"/>
</dbReference>
<evidence type="ECO:0000313" key="7">
    <source>
        <dbReference type="EMBL" id="AEX85190.1"/>
    </source>
</evidence>
<gene>
    <name evidence="7" type="ordered locus">Marpi_0760</name>
</gene>
<dbReference type="Gene3D" id="1.10.940.10">
    <property type="entry name" value="NusB-like"/>
    <property type="match status" value="1"/>
</dbReference>
<keyword evidence="3 5" id="KW-0949">S-adenosyl-L-methionine</keyword>
<name>H2J6K5_MARPK</name>
<evidence type="ECO:0000256" key="3">
    <source>
        <dbReference type="ARBA" id="ARBA00022691"/>
    </source>
</evidence>
<dbReference type="PANTHER" id="PTHR22807">
    <property type="entry name" value="NOP2 YEAST -RELATED NOL1/NOP2/FMU SUN DOMAIN-CONTAINING"/>
    <property type="match status" value="1"/>
</dbReference>
<dbReference type="KEGG" id="mpz:Marpi_0760"/>
<evidence type="ECO:0000256" key="1">
    <source>
        <dbReference type="ARBA" id="ARBA00022603"/>
    </source>
</evidence>
<keyword evidence="2 5" id="KW-0808">Transferase</keyword>
<sequence>MVRKDAYILLREFEKKHYIPQTSFEYFNKIYSNEDMALLKNLVWGTIRNLIKIDWYLSFLVKNLKKTPPASKWMLRLGAYQILNGFKEYVAVNETVKIAKNKRIRGFVNATLKNLIRKKAELALKEPIWVKYSIPEWLYNYLKKYFPEDYVMEFMKKSYSVNPTTLRTNTLKTNREELISLLKGININSTESKHSPYGITIDKAGMAIEKTDLYKNGYFYIQHESSQIIPLILNPKSNERILDMCSAPGGKTTELAQIMNNSGIIDALDIDIDRLELVEKNAERLGIKIINTKLISGDEYIAEKYDKILLDAPCSSAGTSSIHPEVLHRINIDDFVNYSNIQKKLLENAIENLLKPGGTLVYSTCTISNEENTQNMKYLFEKYNNITFEKIDLSLYNIKGYYDGYGYYFYPDETLIPFYVCKIVKTN</sequence>
<dbReference type="InterPro" id="IPR054728">
    <property type="entry name" value="RsmB-like_ferredoxin"/>
</dbReference>
<dbReference type="Gene3D" id="3.30.70.1170">
    <property type="entry name" value="Sun protein, domain 3"/>
    <property type="match status" value="1"/>
</dbReference>
<keyword evidence="1 5" id="KW-0489">Methyltransferase</keyword>
<dbReference type="Pfam" id="PF01189">
    <property type="entry name" value="Methyltr_RsmB-F"/>
    <property type="match status" value="1"/>
</dbReference>
<evidence type="ECO:0000256" key="5">
    <source>
        <dbReference type="PROSITE-ProRule" id="PRU01023"/>
    </source>
</evidence>
<dbReference type="HOGENOM" id="CLU_005316_0_1_0"/>
<dbReference type="GO" id="GO:0003723">
    <property type="term" value="F:RNA binding"/>
    <property type="evidence" value="ECO:0007669"/>
    <property type="project" value="UniProtKB-UniRule"/>
</dbReference>
<dbReference type="SUPFAM" id="SSF48013">
    <property type="entry name" value="NusB-like"/>
    <property type="match status" value="1"/>
</dbReference>